<keyword evidence="2" id="KW-0963">Cytoplasm</keyword>
<evidence type="ECO:0000256" key="1">
    <source>
        <dbReference type="ARBA" id="ARBA00007768"/>
    </source>
</evidence>
<feature type="region of interest" description="Disordered" evidence="3">
    <location>
        <begin position="1"/>
        <end position="21"/>
    </location>
</feature>
<reference evidence="4 5" key="1">
    <citation type="submission" date="2020-12" db="EMBL/GenBank/DDBJ databases">
        <authorList>
            <person name="Zhou J."/>
        </authorList>
    </citation>
    <scope>NUCLEOTIDE SEQUENCE [LARGE SCALE GENOMIC DNA]</scope>
    <source>
        <strain evidence="4 5">CCUG 61299</strain>
    </source>
</reference>
<evidence type="ECO:0000256" key="2">
    <source>
        <dbReference type="HAMAP-Rule" id="MF_00795"/>
    </source>
</evidence>
<dbReference type="SUPFAM" id="SSF110395">
    <property type="entry name" value="CutC-like"/>
    <property type="match status" value="1"/>
</dbReference>
<dbReference type="GO" id="GO:0005737">
    <property type="term" value="C:cytoplasm"/>
    <property type="evidence" value="ECO:0007669"/>
    <property type="project" value="UniProtKB-SubCell"/>
</dbReference>
<evidence type="ECO:0000313" key="5">
    <source>
        <dbReference type="Proteomes" id="UP000595895"/>
    </source>
</evidence>
<dbReference type="PANTHER" id="PTHR12598">
    <property type="entry name" value="COPPER HOMEOSTASIS PROTEIN CUTC"/>
    <property type="match status" value="1"/>
</dbReference>
<dbReference type="KEGG" id="awe:JG540_01115"/>
<dbReference type="Gene3D" id="3.20.20.380">
    <property type="entry name" value="Copper homeostasis (CutC) domain"/>
    <property type="match status" value="1"/>
</dbReference>
<keyword evidence="5" id="KW-1185">Reference proteome</keyword>
<comment type="similarity">
    <text evidence="1 2">Belongs to the CutC family.</text>
</comment>
<evidence type="ECO:0000313" key="4">
    <source>
        <dbReference type="EMBL" id="QQM68256.1"/>
    </source>
</evidence>
<evidence type="ECO:0000256" key="3">
    <source>
        <dbReference type="SAM" id="MobiDB-lite"/>
    </source>
</evidence>
<gene>
    <name evidence="2" type="primary">cutC</name>
    <name evidence="4" type="ORF">JG540_01115</name>
</gene>
<dbReference type="InterPro" id="IPR005627">
    <property type="entry name" value="CutC-like"/>
</dbReference>
<accession>A0A7T7MB40</accession>
<dbReference type="EMBL" id="CP066802">
    <property type="protein sequence ID" value="QQM68256.1"/>
    <property type="molecule type" value="Genomic_DNA"/>
</dbReference>
<dbReference type="InterPro" id="IPR036822">
    <property type="entry name" value="CutC-like_dom_sf"/>
</dbReference>
<proteinExistence type="inferred from homology"/>
<dbReference type="AlphaFoldDB" id="A0A7T7MB40"/>
<comment type="subcellular location">
    <subcellularLocation>
        <location evidence="2">Cytoplasm</location>
    </subcellularLocation>
</comment>
<dbReference type="HAMAP" id="MF_00795">
    <property type="entry name" value="CutC"/>
    <property type="match status" value="1"/>
</dbReference>
<dbReference type="Pfam" id="PF03932">
    <property type="entry name" value="CutC"/>
    <property type="match status" value="2"/>
</dbReference>
<dbReference type="GO" id="GO:0005507">
    <property type="term" value="F:copper ion binding"/>
    <property type="evidence" value="ECO:0007669"/>
    <property type="project" value="TreeGrafter"/>
</dbReference>
<comment type="caution">
    <text evidence="2">Once thought to be involved in copper homeostasis, experiments in E.coli have shown this is not the case.</text>
</comment>
<sequence length="306" mass="31765">MPVAGASWPRRDNVVPRPYQRPTSTRVSVEICLESVAGVRAAARAGADRAELCDNLAVGGTTPSVGAVEAAILAAAEQVADRRQAMGPGWPSNPDAAPFGLQVMIRPRGGSFVYDSDERRAMVADVRRIASLADELEDFTRPVPTSAAGRALPPAVEVGFVVGALTRTGEVDRGLVRLLAATAGGAPVTFHKAIDELADLEAAYRSLRGLGVNRVLTSGGRDAAGDALKGAPALARLVELSHQGVGPTVIVAGGVRAANVDQVLAATSADEVHLRCSLPGLSHDVPQETDEEAVRCISSLVHAVKR</sequence>
<dbReference type="Proteomes" id="UP000595895">
    <property type="component" value="Chromosome"/>
</dbReference>
<dbReference type="PANTHER" id="PTHR12598:SF0">
    <property type="entry name" value="COPPER HOMEOSTASIS PROTEIN CUTC HOMOLOG"/>
    <property type="match status" value="1"/>
</dbReference>
<protein>
    <recommendedName>
        <fullName evidence="2">PF03932 family protein CutC</fullName>
    </recommendedName>
</protein>
<organism evidence="4 5">
    <name type="scientific">Actinomyces weissii</name>
    <dbReference type="NCBI Taxonomy" id="675090"/>
    <lineage>
        <taxon>Bacteria</taxon>
        <taxon>Bacillati</taxon>
        <taxon>Actinomycetota</taxon>
        <taxon>Actinomycetes</taxon>
        <taxon>Actinomycetales</taxon>
        <taxon>Actinomycetaceae</taxon>
        <taxon>Actinomyces</taxon>
    </lineage>
</organism>
<name>A0A7T7MB40_9ACTO</name>